<dbReference type="Pfam" id="PF00009">
    <property type="entry name" value="GTP_EFTU"/>
    <property type="match status" value="1"/>
</dbReference>
<dbReference type="InterPro" id="IPR009001">
    <property type="entry name" value="Transl_elong_EF1A/Init_IF2_C"/>
</dbReference>
<dbReference type="SUPFAM" id="SSF50447">
    <property type="entry name" value="Translation proteins"/>
    <property type="match status" value="1"/>
</dbReference>
<dbReference type="GO" id="GO:0005829">
    <property type="term" value="C:cytosol"/>
    <property type="evidence" value="ECO:0007669"/>
    <property type="project" value="UniProtKB-ARBA"/>
</dbReference>
<keyword evidence="2" id="KW-0547">Nucleotide-binding</keyword>
<evidence type="ECO:0000256" key="5">
    <source>
        <dbReference type="ARBA" id="ARBA00023134"/>
    </source>
</evidence>
<dbReference type="Gene3D" id="2.40.30.10">
    <property type="entry name" value="Translation factors"/>
    <property type="match status" value="2"/>
</dbReference>
<reference evidence="10" key="1">
    <citation type="submission" date="2025-08" db="UniProtKB">
        <authorList>
            <consortium name="Ensembl"/>
        </authorList>
    </citation>
    <scope>IDENTIFICATION</scope>
</reference>
<dbReference type="Gene3D" id="3.40.50.300">
    <property type="entry name" value="P-loop containing nucleotide triphosphate hydrolases"/>
    <property type="match status" value="1"/>
</dbReference>
<dbReference type="FunFam" id="3.40.50.300:FF:000270">
    <property type="entry name" value="Eukaryotic peptide chain release factor GTP-binding subunit ERF3A"/>
    <property type="match status" value="1"/>
</dbReference>
<dbReference type="PROSITE" id="PS00301">
    <property type="entry name" value="G_TR_1"/>
    <property type="match status" value="1"/>
</dbReference>
<comment type="catalytic activity">
    <reaction evidence="7">
        <text>GTP + H2O = GDP + phosphate + H(+)</text>
        <dbReference type="Rhea" id="RHEA:19669"/>
        <dbReference type="ChEBI" id="CHEBI:15377"/>
        <dbReference type="ChEBI" id="CHEBI:15378"/>
        <dbReference type="ChEBI" id="CHEBI:37565"/>
        <dbReference type="ChEBI" id="CHEBI:43474"/>
        <dbReference type="ChEBI" id="CHEBI:58189"/>
    </reaction>
    <physiologicalReaction direction="left-to-right" evidence="7">
        <dbReference type="Rhea" id="RHEA:19670"/>
    </physiologicalReaction>
</comment>
<dbReference type="PROSITE" id="PS51722">
    <property type="entry name" value="G_TR_2"/>
    <property type="match status" value="1"/>
</dbReference>
<evidence type="ECO:0000256" key="8">
    <source>
        <dbReference type="SAM" id="MobiDB-lite"/>
    </source>
</evidence>
<dbReference type="GeneTree" id="ENSGT00940000155582"/>
<feature type="domain" description="Tr-type G" evidence="9">
    <location>
        <begin position="176"/>
        <end position="400"/>
    </location>
</feature>
<dbReference type="GO" id="GO:0005525">
    <property type="term" value="F:GTP binding"/>
    <property type="evidence" value="ECO:0007669"/>
    <property type="project" value="UniProtKB-KW"/>
</dbReference>
<keyword evidence="11" id="KW-1185">Reference proteome</keyword>
<reference evidence="10" key="2">
    <citation type="submission" date="2025-09" db="UniProtKB">
        <authorList>
            <consortium name="Ensembl"/>
        </authorList>
    </citation>
    <scope>IDENTIFICATION</scope>
</reference>
<dbReference type="Pfam" id="PF03144">
    <property type="entry name" value="GTP_EFTU_D2"/>
    <property type="match status" value="1"/>
</dbReference>
<keyword evidence="5" id="KW-0342">GTP-binding</keyword>
<dbReference type="AlphaFoldDB" id="A0A674CQX4"/>
<name>A0A674CQX4_SALTR</name>
<dbReference type="CDD" id="cd03704">
    <property type="entry name" value="eRF3_C_III"/>
    <property type="match status" value="1"/>
</dbReference>
<evidence type="ECO:0000256" key="1">
    <source>
        <dbReference type="ARBA" id="ARBA00007249"/>
    </source>
</evidence>
<keyword evidence="6" id="KW-0866">Nonsense-mediated mRNA decay</keyword>
<evidence type="ECO:0000256" key="3">
    <source>
        <dbReference type="ARBA" id="ARBA00022801"/>
    </source>
</evidence>
<dbReference type="InterPro" id="IPR050100">
    <property type="entry name" value="TRAFAC_GTPase_members"/>
</dbReference>
<dbReference type="InterPro" id="IPR009000">
    <property type="entry name" value="Transl_B-barrel_sf"/>
</dbReference>
<keyword evidence="3" id="KW-0378">Hydrolase</keyword>
<evidence type="ECO:0000256" key="7">
    <source>
        <dbReference type="ARBA" id="ARBA00049117"/>
    </source>
</evidence>
<dbReference type="CDD" id="cd01883">
    <property type="entry name" value="EF1_alpha"/>
    <property type="match status" value="1"/>
</dbReference>
<dbReference type="InterPro" id="IPR031157">
    <property type="entry name" value="G_TR_CS"/>
</dbReference>
<comment type="similarity">
    <text evidence="1">Belongs to the TRAFAC class translation factor GTPase superfamily. Classic translation factor GTPase family. EF-Tu/EF-1A subfamily.</text>
</comment>
<evidence type="ECO:0000256" key="2">
    <source>
        <dbReference type="ARBA" id="ARBA00022741"/>
    </source>
</evidence>
<dbReference type="FunFam" id="2.40.30.10:FF:000017">
    <property type="entry name" value="Eukaryotic peptide chain release factor GTP-binding subunit"/>
    <property type="match status" value="1"/>
</dbReference>
<protein>
    <submittedName>
        <fullName evidence="10">G1 to S phase transition 1</fullName>
    </submittedName>
</protein>
<dbReference type="InterPro" id="IPR004161">
    <property type="entry name" value="EFTu-like_2"/>
</dbReference>
<dbReference type="SUPFAM" id="SSF50465">
    <property type="entry name" value="EF-Tu/eEF-1alpha/eIF2-gamma C-terminal domain"/>
    <property type="match status" value="1"/>
</dbReference>
<sequence>MDPRDTAPDSWEQEEDVKARAAAGLQSALAALNVNAKPFIPNVDAAVFVPTFLQSSPTEISNSDGHGAEPVASMEVLETVDAPRFSIKTLRSSEQCAAPVENGGGTEADMAVEVETWEQKEEPGEGEPGGGGALGGEGGSSEEAQGREEVEMMEEEEEEELPVLKVIPLPPNAPKKEHVNVVFIGHVDAGKSTIGGQIMYLTGMVEKRTLEKYEREAKEKNRETWYLSWALDTNQEERDKGKTVEVGRAYFETEKKHFTILDAPGHKSFVPNMIGGASQADLAVLVISARKGEFETGFEKGGQTREHAMLAKTAGVKHLIILVNKMDDPTVNWSLERYEECKEKLVPFLKKVGFNPKKDIYFMPCSGLTGANLKDPIEECTWYMGLPFIPHLDSLPSFNRITDGPVRLPIVDKYKDMGTVILGKLESGSIAKAQQLVMMPNRHTVEVLSLLSDEVETDEAVPGENLKLRLKGIEEEEILPGFILCNAENLCHSGRTFDAQIVIIEHKSIICPGYNAVLHIHTCIEEVQITALICLVDKKTGEKSKTRPRFVKQDQVCIARLRCAGTICLETFKDFPQMGRFTLRDEGKTIAIGKVLKLVPEKD</sequence>
<dbReference type="GO" id="GO:0000184">
    <property type="term" value="P:nuclear-transcribed mRNA catabolic process, nonsense-mediated decay"/>
    <property type="evidence" value="ECO:0007669"/>
    <property type="project" value="UniProtKB-KW"/>
</dbReference>
<gene>
    <name evidence="10" type="primary">LOC115201340</name>
</gene>
<dbReference type="CDD" id="cd04089">
    <property type="entry name" value="eRF3_II"/>
    <property type="match status" value="1"/>
</dbReference>
<organism evidence="10 11">
    <name type="scientific">Salmo trutta</name>
    <name type="common">Brown trout</name>
    <dbReference type="NCBI Taxonomy" id="8032"/>
    <lineage>
        <taxon>Eukaryota</taxon>
        <taxon>Metazoa</taxon>
        <taxon>Chordata</taxon>
        <taxon>Craniata</taxon>
        <taxon>Vertebrata</taxon>
        <taxon>Euteleostomi</taxon>
        <taxon>Actinopterygii</taxon>
        <taxon>Neopterygii</taxon>
        <taxon>Teleostei</taxon>
        <taxon>Protacanthopterygii</taxon>
        <taxon>Salmoniformes</taxon>
        <taxon>Salmonidae</taxon>
        <taxon>Salmoninae</taxon>
        <taxon>Salmo</taxon>
    </lineage>
</organism>
<accession>A0A674CQX4</accession>
<dbReference type="GO" id="GO:0003924">
    <property type="term" value="F:GTPase activity"/>
    <property type="evidence" value="ECO:0007669"/>
    <property type="project" value="InterPro"/>
</dbReference>
<dbReference type="SUPFAM" id="SSF52540">
    <property type="entry name" value="P-loop containing nucleoside triphosphate hydrolases"/>
    <property type="match status" value="1"/>
</dbReference>
<feature type="region of interest" description="Disordered" evidence="8">
    <location>
        <begin position="117"/>
        <end position="159"/>
    </location>
</feature>
<dbReference type="Proteomes" id="UP000472277">
    <property type="component" value="Chromosome 10"/>
</dbReference>
<dbReference type="FunFam" id="2.40.30.10:FF:000024">
    <property type="entry name" value="Eukaryotic peptide chain release factor GTP-binding subunit ERF3A"/>
    <property type="match status" value="1"/>
</dbReference>
<dbReference type="PRINTS" id="PR00315">
    <property type="entry name" value="ELONGATNFCT"/>
</dbReference>
<keyword evidence="4" id="KW-0648">Protein biosynthesis</keyword>
<dbReference type="InterPro" id="IPR054696">
    <property type="entry name" value="GTP-eEF1A_C"/>
</dbReference>
<evidence type="ECO:0000256" key="4">
    <source>
        <dbReference type="ARBA" id="ARBA00022917"/>
    </source>
</evidence>
<evidence type="ECO:0000256" key="6">
    <source>
        <dbReference type="ARBA" id="ARBA00023161"/>
    </source>
</evidence>
<dbReference type="PANTHER" id="PTHR23115">
    <property type="entry name" value="TRANSLATION FACTOR"/>
    <property type="match status" value="1"/>
</dbReference>
<dbReference type="InterPro" id="IPR027417">
    <property type="entry name" value="P-loop_NTPase"/>
</dbReference>
<proteinExistence type="inferred from homology"/>
<dbReference type="GO" id="GO:0003747">
    <property type="term" value="F:translation release factor activity"/>
    <property type="evidence" value="ECO:0007669"/>
    <property type="project" value="UniProtKB-ARBA"/>
</dbReference>
<feature type="compositionally biased region" description="Gly residues" evidence="8">
    <location>
        <begin position="126"/>
        <end position="139"/>
    </location>
</feature>
<dbReference type="Pfam" id="PF22594">
    <property type="entry name" value="GTP-eEF1A_C"/>
    <property type="match status" value="1"/>
</dbReference>
<evidence type="ECO:0000313" key="11">
    <source>
        <dbReference type="Proteomes" id="UP000472277"/>
    </source>
</evidence>
<evidence type="ECO:0000259" key="9">
    <source>
        <dbReference type="PROSITE" id="PS51722"/>
    </source>
</evidence>
<evidence type="ECO:0000313" key="10">
    <source>
        <dbReference type="Ensembl" id="ENSSTUP00000086130.1"/>
    </source>
</evidence>
<dbReference type="InterPro" id="IPR000795">
    <property type="entry name" value="T_Tr_GTP-bd_dom"/>
</dbReference>
<dbReference type="Ensembl" id="ENSSTUT00000091658.1">
    <property type="protein sequence ID" value="ENSSTUP00000086130.1"/>
    <property type="gene ID" value="ENSSTUG00000036515.1"/>
</dbReference>